<organism evidence="6 7">
    <name type="scientific">Tuber borchii</name>
    <name type="common">White truffle</name>
    <dbReference type="NCBI Taxonomy" id="42251"/>
    <lineage>
        <taxon>Eukaryota</taxon>
        <taxon>Fungi</taxon>
        <taxon>Dikarya</taxon>
        <taxon>Ascomycota</taxon>
        <taxon>Pezizomycotina</taxon>
        <taxon>Pezizomycetes</taxon>
        <taxon>Pezizales</taxon>
        <taxon>Tuberaceae</taxon>
        <taxon>Tuber</taxon>
    </lineage>
</organism>
<feature type="compositionally biased region" description="Low complexity" evidence="4">
    <location>
        <begin position="649"/>
        <end position="665"/>
    </location>
</feature>
<dbReference type="InterPro" id="IPR036971">
    <property type="entry name" value="PDEase_catalytic_dom_sf"/>
</dbReference>
<feature type="region of interest" description="Disordered" evidence="4">
    <location>
        <begin position="747"/>
        <end position="821"/>
    </location>
</feature>
<evidence type="ECO:0000256" key="4">
    <source>
        <dbReference type="SAM" id="MobiDB-lite"/>
    </source>
</evidence>
<dbReference type="AlphaFoldDB" id="A0A2T6ZWF0"/>
<dbReference type="OrthoDB" id="546632at2759"/>
<dbReference type="PANTHER" id="PTHR11347">
    <property type="entry name" value="CYCLIC NUCLEOTIDE PHOSPHODIESTERASE"/>
    <property type="match status" value="1"/>
</dbReference>
<dbReference type="GO" id="GO:0007165">
    <property type="term" value="P:signal transduction"/>
    <property type="evidence" value="ECO:0007669"/>
    <property type="project" value="InterPro"/>
</dbReference>
<dbReference type="InterPro" id="IPR002073">
    <property type="entry name" value="PDEase_catalytic_dom"/>
</dbReference>
<feature type="compositionally biased region" description="Polar residues" evidence="4">
    <location>
        <begin position="692"/>
        <end position="701"/>
    </location>
</feature>
<dbReference type="PROSITE" id="PS51845">
    <property type="entry name" value="PDEASE_I_2"/>
    <property type="match status" value="1"/>
</dbReference>
<comment type="caution">
    <text evidence="6">The sequence shown here is derived from an EMBL/GenBank/DDBJ whole genome shotgun (WGS) entry which is preliminary data.</text>
</comment>
<dbReference type="InterPro" id="IPR003607">
    <property type="entry name" value="HD/PDEase_dom"/>
</dbReference>
<evidence type="ECO:0000313" key="7">
    <source>
        <dbReference type="Proteomes" id="UP000244722"/>
    </source>
</evidence>
<name>A0A2T6ZWF0_TUBBO</name>
<dbReference type="EC" id="3.1.4.-" evidence="3"/>
<dbReference type="GO" id="GO:0046872">
    <property type="term" value="F:metal ion binding"/>
    <property type="evidence" value="ECO:0007669"/>
    <property type="project" value="UniProtKB-KW"/>
</dbReference>
<feature type="region of interest" description="Disordered" evidence="4">
    <location>
        <begin position="647"/>
        <end position="734"/>
    </location>
</feature>
<evidence type="ECO:0000256" key="3">
    <source>
        <dbReference type="RuleBase" id="RU363067"/>
    </source>
</evidence>
<evidence type="ECO:0000313" key="6">
    <source>
        <dbReference type="EMBL" id="PUU79808.1"/>
    </source>
</evidence>
<evidence type="ECO:0000256" key="2">
    <source>
        <dbReference type="ARBA" id="ARBA00022801"/>
    </source>
</evidence>
<feature type="domain" description="PDEase" evidence="5">
    <location>
        <begin position="268"/>
        <end position="636"/>
    </location>
</feature>
<dbReference type="PROSITE" id="PS00126">
    <property type="entry name" value="PDEASE_I_1"/>
    <property type="match status" value="1"/>
</dbReference>
<evidence type="ECO:0000256" key="1">
    <source>
        <dbReference type="ARBA" id="ARBA00022723"/>
    </source>
</evidence>
<dbReference type="GO" id="GO:0004114">
    <property type="term" value="F:3',5'-cyclic-nucleotide phosphodiesterase activity"/>
    <property type="evidence" value="ECO:0007669"/>
    <property type="project" value="InterPro"/>
</dbReference>
<accession>A0A2T6ZWF0</accession>
<dbReference type="STRING" id="42251.A0A2T6ZWF0"/>
<keyword evidence="7" id="KW-1185">Reference proteome</keyword>
<reference evidence="6 7" key="1">
    <citation type="submission" date="2017-04" db="EMBL/GenBank/DDBJ databases">
        <title>Draft genome sequence of Tuber borchii Vittad., a whitish edible truffle.</title>
        <authorList>
            <consortium name="DOE Joint Genome Institute"/>
            <person name="Murat C."/>
            <person name="Kuo A."/>
            <person name="Barry K.W."/>
            <person name="Clum A."/>
            <person name="Dockter R.B."/>
            <person name="Fauchery L."/>
            <person name="Iotti M."/>
            <person name="Kohler A."/>
            <person name="Labutti K."/>
            <person name="Lindquist E.A."/>
            <person name="Lipzen A."/>
            <person name="Ohm R.A."/>
            <person name="Wang M."/>
            <person name="Grigoriev I.V."/>
            <person name="Zambonelli A."/>
            <person name="Martin F.M."/>
        </authorList>
    </citation>
    <scope>NUCLEOTIDE SEQUENCE [LARGE SCALE GENOMIC DNA]</scope>
    <source>
        <strain evidence="6 7">Tbo3840</strain>
    </source>
</reference>
<feature type="compositionally biased region" description="Basic and acidic residues" evidence="4">
    <location>
        <begin position="800"/>
        <end position="809"/>
    </location>
</feature>
<feature type="compositionally biased region" description="Polar residues" evidence="4">
    <location>
        <begin position="747"/>
        <end position="758"/>
    </location>
</feature>
<protein>
    <recommendedName>
        <fullName evidence="3">Phosphodiesterase</fullName>
        <ecNumber evidence="3">3.1.4.-</ecNumber>
    </recommendedName>
</protein>
<feature type="compositionally biased region" description="Acidic residues" evidence="4">
    <location>
        <begin position="41"/>
        <end position="52"/>
    </location>
</feature>
<dbReference type="Pfam" id="PF00233">
    <property type="entry name" value="PDEase_I"/>
    <property type="match status" value="1"/>
</dbReference>
<dbReference type="EMBL" id="NESQ01000082">
    <property type="protein sequence ID" value="PUU79808.1"/>
    <property type="molecule type" value="Genomic_DNA"/>
</dbReference>
<comment type="cofactor">
    <cofactor evidence="3">
        <name>a divalent metal cation</name>
        <dbReference type="ChEBI" id="CHEBI:60240"/>
    </cofactor>
    <text evidence="3">Binds 2 divalent metal cations per subunit. Site 1 may preferentially bind zinc ions, while site 2 has a preference for magnesium and/or manganese ions.</text>
</comment>
<dbReference type="Gene3D" id="1.10.1300.10">
    <property type="entry name" value="3'5'-cyclic nucleotide phosphodiesterase, catalytic domain"/>
    <property type="match status" value="1"/>
</dbReference>
<feature type="region of interest" description="Disordered" evidence="4">
    <location>
        <begin position="21"/>
        <end position="66"/>
    </location>
</feature>
<keyword evidence="2 3" id="KW-0378">Hydrolase</keyword>
<keyword evidence="1 3" id="KW-0479">Metal-binding</keyword>
<dbReference type="InterPro" id="IPR023174">
    <property type="entry name" value="PDEase_CS"/>
</dbReference>
<sequence>MMMHQADYNVVYVDRRARRDRVQHQDDLLPSPISSGPESSDGNDEAQNENEEVVSNHTSPSPSPRFTLIQRMERENKRGENNSDGDVFKIVTICTTGTSCVSVLSDVDRNDPTPTLVLLDIPWQPQLEEDIVGHEGRHDSGIAADMLYGLPLLKFICNEVDALRMSSLVVPVAFLTNRELAATNGASPSQTYWSSTDREQCCEERELQCIDNGALDVLVSPIPKEKAKVMYIHCYRARKNVQKSRKVSWVGIDEQKPVREASDYAYLREKMVSELMTDICKPKRTKLFSRGSHIRISSTSVEKIKRAIGSWSFSAHDFSDEELVHCAKLMLEHALEMPEVEAYRISSERIVDFLTASRAAYNPKVPYHNFRHVVDVLQAVFYFLLQLRVLPPYISDEPMEMKPPPARTLSNLLTPLDALTLLVVAIGHDVGHPGVNNAFLITLKAPLAQVYNDRSVLESFHCAAFSQVLRRYWPKTVELRKSMIDMILATDMGLHFDYMGRLDEMKEKVLKDGGMDSLGDKAVSDYRTLVCALLIKCADISNVARTHECSSRWAKILIEEFARQATMESDLGIPSSLVAPPVTGSVLALAKSQVGFMTLFALPLFVSLSEVLPGMQFSVDVLTANKAMWQAEIEKITSASDEIVGGVSGSSNGSASGSVSASAGNRQDGEDLGDGRLGGSHGTHVLGPVVMESSTTFQSPGNSGGGGNEARLNGNSHQSSLGSSRIDSPPRSVLALDPGVQASAEQPTVTFVVTQPKTLSPDPLLDEKRPTHQYSSEHLGAQELPEQDTPNRPRSSPPDLGDHSSEHSCSKGCCGPTTVVSTSTIQRRPSSFFKRVKLWKSWRKETSEA</sequence>
<evidence type="ECO:0000259" key="5">
    <source>
        <dbReference type="PROSITE" id="PS51845"/>
    </source>
</evidence>
<dbReference type="SUPFAM" id="SSF109604">
    <property type="entry name" value="HD-domain/PDEase-like"/>
    <property type="match status" value="1"/>
</dbReference>
<proteinExistence type="inferred from homology"/>
<dbReference type="Proteomes" id="UP000244722">
    <property type="component" value="Unassembled WGS sequence"/>
</dbReference>
<gene>
    <name evidence="6" type="ORF">B9Z19DRAFT_1063974</name>
</gene>
<dbReference type="SMART" id="SM00471">
    <property type="entry name" value="HDc"/>
    <property type="match status" value="1"/>
</dbReference>
<dbReference type="CDD" id="cd00077">
    <property type="entry name" value="HDc"/>
    <property type="match status" value="1"/>
</dbReference>
<comment type="similarity">
    <text evidence="3">Belongs to the cyclic nucleotide phosphodiesterase family.</text>
</comment>
<feature type="compositionally biased region" description="Polar residues" evidence="4">
    <location>
        <begin position="713"/>
        <end position="726"/>
    </location>
</feature>